<evidence type="ECO:0000313" key="1">
    <source>
        <dbReference type="EMBL" id="GFN10069.1"/>
    </source>
</evidence>
<comment type="caution">
    <text evidence="1">The sequence shown here is derived from an EMBL/GenBank/DDBJ whole genome shotgun (WGS) entry which is preliminary data.</text>
</comment>
<proteinExistence type="predicted"/>
<protein>
    <submittedName>
        <fullName evidence="1">Uncharacterized protein</fullName>
    </submittedName>
</protein>
<name>A0A7J0D6I8_STRMI</name>
<gene>
    <name evidence="1" type="ORF">Smic_86250</name>
</gene>
<organism evidence="1 2">
    <name type="scientific">Streptomyces microflavus</name>
    <name type="common">Streptomyces lipmanii</name>
    <dbReference type="NCBI Taxonomy" id="1919"/>
    <lineage>
        <taxon>Bacteria</taxon>
        <taxon>Bacillati</taxon>
        <taxon>Actinomycetota</taxon>
        <taxon>Actinomycetes</taxon>
        <taxon>Kitasatosporales</taxon>
        <taxon>Streptomycetaceae</taxon>
        <taxon>Streptomyces</taxon>
    </lineage>
</organism>
<dbReference type="AlphaFoldDB" id="A0A7J0D6I8"/>
<accession>A0A7J0D6I8</accession>
<dbReference type="EMBL" id="BLWD01000004">
    <property type="protein sequence ID" value="GFN10069.1"/>
    <property type="molecule type" value="Genomic_DNA"/>
</dbReference>
<sequence length="63" mass="7312">MALTSRQERRLWVRASKPVRDAVGGYRPRSFPRFPLLTEPRLSDEEPAARLGHFDSCHARHAR</sequence>
<reference evidence="1 2" key="1">
    <citation type="submission" date="2020-05" db="EMBL/GenBank/DDBJ databases">
        <title>Whole genome shotgun sequence of Streptomyces microflavus NBRC 13062.</title>
        <authorList>
            <person name="Komaki H."/>
            <person name="Tamura T."/>
        </authorList>
    </citation>
    <scope>NUCLEOTIDE SEQUENCE [LARGE SCALE GENOMIC DNA]</scope>
    <source>
        <strain evidence="1 2">NBRC 13062</strain>
    </source>
</reference>
<dbReference type="Proteomes" id="UP000498740">
    <property type="component" value="Unassembled WGS sequence"/>
</dbReference>
<evidence type="ECO:0000313" key="2">
    <source>
        <dbReference type="Proteomes" id="UP000498740"/>
    </source>
</evidence>